<dbReference type="EMBL" id="JBHSOC010000007">
    <property type="protein sequence ID" value="MFC5640905.1"/>
    <property type="molecule type" value="Genomic_DNA"/>
</dbReference>
<keyword evidence="2" id="KW-1185">Reference proteome</keyword>
<proteinExistence type="predicted"/>
<evidence type="ECO:0000313" key="2">
    <source>
        <dbReference type="Proteomes" id="UP001596066"/>
    </source>
</evidence>
<dbReference type="Proteomes" id="UP001596066">
    <property type="component" value="Unassembled WGS sequence"/>
</dbReference>
<sequence>MSDPLHQTILLTDIEGSGLRDDLEKPVIRRTMYEVVHAALRAAGAERTQYRTADRGDGVMLLIDPAVPRPRLLRAVLRDLADDLTSRNRLAGPGTRVRLRVVLHGGEVSRDPEGESGADLDAAFRMLDAEPLRAALRATAGPVVVGVSDFVHRGTVRHGYPGIPPESFRRTEFTAKEGVLPLWVNGPAGPGPAAPAAAGAPQATAPTGGVVFHTGVVLGDQIAGNKYVQGTV</sequence>
<organism evidence="1 2">
    <name type="scientific">Kitasatospora cinereorecta</name>
    <dbReference type="NCBI Taxonomy" id="285560"/>
    <lineage>
        <taxon>Bacteria</taxon>
        <taxon>Bacillati</taxon>
        <taxon>Actinomycetota</taxon>
        <taxon>Actinomycetes</taxon>
        <taxon>Kitasatosporales</taxon>
        <taxon>Streptomycetaceae</taxon>
        <taxon>Kitasatospora</taxon>
    </lineage>
</organism>
<protein>
    <recommendedName>
        <fullName evidence="3">Guanylate cyclase domain-containing protein</fullName>
    </recommendedName>
</protein>
<evidence type="ECO:0008006" key="3">
    <source>
        <dbReference type="Google" id="ProtNLM"/>
    </source>
</evidence>
<name>A0ABW0V4W7_9ACTN</name>
<evidence type="ECO:0000313" key="1">
    <source>
        <dbReference type="EMBL" id="MFC5640905.1"/>
    </source>
</evidence>
<accession>A0ABW0V4W7</accession>
<reference evidence="2" key="1">
    <citation type="journal article" date="2019" name="Int. J. Syst. Evol. Microbiol.">
        <title>The Global Catalogue of Microorganisms (GCM) 10K type strain sequencing project: providing services to taxonomists for standard genome sequencing and annotation.</title>
        <authorList>
            <consortium name="The Broad Institute Genomics Platform"/>
            <consortium name="The Broad Institute Genome Sequencing Center for Infectious Disease"/>
            <person name="Wu L."/>
            <person name="Ma J."/>
        </authorList>
    </citation>
    <scope>NUCLEOTIDE SEQUENCE [LARGE SCALE GENOMIC DNA]</scope>
    <source>
        <strain evidence="2">CGMCC 4.1622</strain>
    </source>
</reference>
<comment type="caution">
    <text evidence="1">The sequence shown here is derived from an EMBL/GenBank/DDBJ whole genome shotgun (WGS) entry which is preliminary data.</text>
</comment>
<dbReference type="RefSeq" id="WP_346140563.1">
    <property type="nucleotide sequence ID" value="NZ_BAAAUA010000001.1"/>
</dbReference>
<gene>
    <name evidence="1" type="ORF">ACFPZF_06000</name>
</gene>